<evidence type="ECO:0000256" key="2">
    <source>
        <dbReference type="ARBA" id="ARBA00007977"/>
    </source>
</evidence>
<reference evidence="10" key="1">
    <citation type="submission" date="2017-11" db="EMBL/GenBank/DDBJ databases">
        <title>Complete Genome Sequence of Kyrpidia sp. Strain EA-1, a thermophilic, hydrogen-oxidizing Bacterium, isolated from the Azores.</title>
        <authorList>
            <person name="Reiner J.E."/>
            <person name="Lapp C.J."/>
            <person name="Bunk B."/>
            <person name="Gescher J."/>
        </authorList>
    </citation>
    <scope>NUCLEOTIDE SEQUENCE [LARGE SCALE GENOMIC DNA]</scope>
    <source>
        <strain evidence="10">EA-1</strain>
    </source>
</reference>
<reference evidence="8" key="2">
    <citation type="journal article" date="2018" name="Genome Announc.">
        <title>Complete Genome Sequence of Kyrpidia sp. Strain EA-1, a Thermophilic Knallgas Bacterium, Isolated from the Azores.</title>
        <authorList>
            <person name="Reiner J.E."/>
            <person name="Lapp C.J."/>
            <person name="Bunk B."/>
            <person name="Sproer C."/>
            <person name="Overmann J."/>
            <person name="Gescher J."/>
        </authorList>
    </citation>
    <scope>NUCLEOTIDE SEQUENCE</scope>
    <source>
        <strain evidence="8">EA-1</strain>
    </source>
</reference>
<dbReference type="RefSeq" id="WP_100668190.1">
    <property type="nucleotide sequence ID" value="NZ_CP024955.1"/>
</dbReference>
<keyword evidence="6 7" id="KW-0472">Membrane</keyword>
<accession>A0A2K8N9W8</accession>
<evidence type="ECO:0000256" key="7">
    <source>
        <dbReference type="SAM" id="Phobius"/>
    </source>
</evidence>
<feature type="transmembrane region" description="Helical" evidence="7">
    <location>
        <begin position="94"/>
        <end position="113"/>
    </location>
</feature>
<dbReference type="EMBL" id="LR792683">
    <property type="protein sequence ID" value="CAB3394378.1"/>
    <property type="molecule type" value="Genomic_DNA"/>
</dbReference>
<evidence type="ECO:0000256" key="4">
    <source>
        <dbReference type="ARBA" id="ARBA00022692"/>
    </source>
</evidence>
<dbReference type="Proteomes" id="UP000231932">
    <property type="component" value="Chromosome"/>
</dbReference>
<feature type="transmembrane region" description="Helical" evidence="7">
    <location>
        <begin position="120"/>
        <end position="141"/>
    </location>
</feature>
<evidence type="ECO:0000256" key="5">
    <source>
        <dbReference type="ARBA" id="ARBA00022989"/>
    </source>
</evidence>
<feature type="transmembrane region" description="Helical" evidence="7">
    <location>
        <begin position="239"/>
        <end position="260"/>
    </location>
</feature>
<evidence type="ECO:0000256" key="3">
    <source>
        <dbReference type="ARBA" id="ARBA00022475"/>
    </source>
</evidence>
<dbReference type="Proteomes" id="UP000502196">
    <property type="component" value="Chromosome"/>
</dbReference>
<evidence type="ECO:0000313" key="11">
    <source>
        <dbReference type="Proteomes" id="UP000502196"/>
    </source>
</evidence>
<feature type="transmembrane region" description="Helical" evidence="7">
    <location>
        <begin position="297"/>
        <end position="320"/>
    </location>
</feature>
<sequence>MNEAKSIAADHATGADSHRPFYRRIPRSLQPTGRLVAGVLFTFAVAAAGTALAELPGLSRLGPMVLAILLAVIYRQVAGYPVFLVSGIQFSSKVLLRLAIILYGFRVNIAMIAHQGWHMILQDLASVVLAIALTALFARWFRADGRLSFLLGVGTGVCGAAAIAAVAPLLKSRDEDTAAGVGLVALIGTVFTIAYTVIRPWLPISDLQFGLWAGSSLHEIAHVAAAAAPAGQGALAEAILAKLGRVALLVPLSLVLLGWLSRRGRSTDRAAFTFPWFLLGFVATSVITTYAPLTPAFLNAVSAVASWLLTAAMVGLGLNVELRQLLGRAARPLGAMLMASVVLSLVAYWLTVL</sequence>
<dbReference type="Pfam" id="PF03601">
    <property type="entry name" value="Cons_hypoth698"/>
    <property type="match status" value="1"/>
</dbReference>
<dbReference type="GO" id="GO:0005886">
    <property type="term" value="C:plasma membrane"/>
    <property type="evidence" value="ECO:0007669"/>
    <property type="project" value="UniProtKB-SubCell"/>
</dbReference>
<comment type="similarity">
    <text evidence="2">Belongs to the UPF0324 family.</text>
</comment>
<comment type="subcellular location">
    <subcellularLocation>
        <location evidence="1">Cell membrane</location>
        <topology evidence="1">Multi-pass membrane protein</topology>
    </subcellularLocation>
</comment>
<dbReference type="OrthoDB" id="9811391at2"/>
<dbReference type="InterPro" id="IPR018383">
    <property type="entry name" value="UPF0324_pro"/>
</dbReference>
<keyword evidence="4 7" id="KW-0812">Transmembrane</keyword>
<feature type="transmembrane region" description="Helical" evidence="7">
    <location>
        <begin position="272"/>
        <end position="291"/>
    </location>
</feature>
<gene>
    <name evidence="9" type="ORF">COOX1_2384</name>
    <name evidence="8" type="ORF">CVV65_11135</name>
</gene>
<dbReference type="PANTHER" id="PTHR30106:SF2">
    <property type="entry name" value="UPF0324 INNER MEMBRANE PROTEIN YEIH"/>
    <property type="match status" value="1"/>
</dbReference>
<evidence type="ECO:0000256" key="1">
    <source>
        <dbReference type="ARBA" id="ARBA00004651"/>
    </source>
</evidence>
<name>A0A2K8N9W8_9BACL</name>
<evidence type="ECO:0000256" key="6">
    <source>
        <dbReference type="ARBA" id="ARBA00023136"/>
    </source>
</evidence>
<reference evidence="9 11" key="3">
    <citation type="submission" date="2020-04" db="EMBL/GenBank/DDBJ databases">
        <authorList>
            <person name="Hogendoorn C."/>
        </authorList>
    </citation>
    <scope>NUCLEOTIDE SEQUENCE [LARGE SCALE GENOMIC DNA]</scope>
    <source>
        <strain evidence="9">COOX1</strain>
    </source>
</reference>
<feature type="transmembrane region" description="Helical" evidence="7">
    <location>
        <begin position="177"/>
        <end position="198"/>
    </location>
</feature>
<dbReference type="AlphaFoldDB" id="A0A2K8N9W8"/>
<evidence type="ECO:0000313" key="9">
    <source>
        <dbReference type="EMBL" id="CAB3394378.1"/>
    </source>
</evidence>
<dbReference type="PANTHER" id="PTHR30106">
    <property type="entry name" value="INNER MEMBRANE PROTEIN YEIH-RELATED"/>
    <property type="match status" value="1"/>
</dbReference>
<keyword evidence="3" id="KW-1003">Cell membrane</keyword>
<dbReference type="KEGG" id="kyr:CVV65_11135"/>
<dbReference type="EMBL" id="CP024955">
    <property type="protein sequence ID" value="ATY85410.1"/>
    <property type="molecule type" value="Genomic_DNA"/>
</dbReference>
<feature type="transmembrane region" description="Helical" evidence="7">
    <location>
        <begin position="65"/>
        <end position="88"/>
    </location>
</feature>
<keyword evidence="5 7" id="KW-1133">Transmembrane helix</keyword>
<feature type="transmembrane region" description="Helical" evidence="7">
    <location>
        <begin position="147"/>
        <end position="170"/>
    </location>
</feature>
<keyword evidence="10" id="KW-1185">Reference proteome</keyword>
<feature type="transmembrane region" description="Helical" evidence="7">
    <location>
        <begin position="332"/>
        <end position="350"/>
    </location>
</feature>
<organism evidence="8 10">
    <name type="scientific">Kyrpidia spormannii</name>
    <dbReference type="NCBI Taxonomy" id="2055160"/>
    <lineage>
        <taxon>Bacteria</taxon>
        <taxon>Bacillati</taxon>
        <taxon>Bacillota</taxon>
        <taxon>Bacilli</taxon>
        <taxon>Bacillales</taxon>
        <taxon>Alicyclobacillaceae</taxon>
        <taxon>Kyrpidia</taxon>
    </lineage>
</organism>
<proteinExistence type="inferred from homology"/>
<feature type="transmembrane region" description="Helical" evidence="7">
    <location>
        <begin position="35"/>
        <end position="53"/>
    </location>
</feature>
<protein>
    <submittedName>
        <fullName evidence="8">Putative sulfate exporter family transporter</fullName>
    </submittedName>
</protein>
<evidence type="ECO:0000313" key="8">
    <source>
        <dbReference type="EMBL" id="ATY85410.1"/>
    </source>
</evidence>
<evidence type="ECO:0000313" key="10">
    <source>
        <dbReference type="Proteomes" id="UP000231932"/>
    </source>
</evidence>